<dbReference type="EMBL" id="JAAQOM010000019">
    <property type="protein sequence ID" value="NIA57098.1"/>
    <property type="molecule type" value="Genomic_DNA"/>
</dbReference>
<dbReference type="Pfam" id="PF02627">
    <property type="entry name" value="CMD"/>
    <property type="match status" value="1"/>
</dbReference>
<sequence>MTTLNGMGQRALGAVPALAEITDRVLFGEVWERDALCKRDRSLVTVACLIALCRDGQLPFHLQTALDNGVTRAELGEVVTHLAFYAGWPAAATAARLLGDVPTTPR</sequence>
<evidence type="ECO:0000313" key="2">
    <source>
        <dbReference type="EMBL" id="NIA57098.1"/>
    </source>
</evidence>
<dbReference type="PANTHER" id="PTHR33570:SF9">
    <property type="entry name" value="BLL4600 PROTEIN"/>
    <property type="match status" value="1"/>
</dbReference>
<dbReference type="Gene3D" id="1.20.1290.10">
    <property type="entry name" value="AhpD-like"/>
    <property type="match status" value="1"/>
</dbReference>
<dbReference type="InterPro" id="IPR003779">
    <property type="entry name" value="CMD-like"/>
</dbReference>
<proteinExistence type="predicted"/>
<dbReference type="PANTHER" id="PTHR33570">
    <property type="entry name" value="4-CARBOXYMUCONOLACTONE DECARBOXYLASE FAMILY PROTEIN"/>
    <property type="match status" value="1"/>
</dbReference>
<evidence type="ECO:0000313" key="3">
    <source>
        <dbReference type="Proteomes" id="UP000716322"/>
    </source>
</evidence>
<reference evidence="2 3" key="1">
    <citation type="submission" date="2020-03" db="EMBL/GenBank/DDBJ databases">
        <title>Genome sequence of strain Massilia sp. TW-1.</title>
        <authorList>
            <person name="Chaudhary D.K."/>
        </authorList>
    </citation>
    <scope>NUCLEOTIDE SEQUENCE [LARGE SCALE GENOMIC DNA]</scope>
    <source>
        <strain evidence="2 3">TW-1</strain>
    </source>
</reference>
<comment type="caution">
    <text evidence="2">The sequence shown here is derived from an EMBL/GenBank/DDBJ whole genome shotgun (WGS) entry which is preliminary data.</text>
</comment>
<accession>A0ABX0PI14</accession>
<dbReference type="SUPFAM" id="SSF69118">
    <property type="entry name" value="AhpD-like"/>
    <property type="match status" value="1"/>
</dbReference>
<organism evidence="2 3">
    <name type="scientific">Telluria antibiotica</name>
    <dbReference type="NCBI Taxonomy" id="2717319"/>
    <lineage>
        <taxon>Bacteria</taxon>
        <taxon>Pseudomonadati</taxon>
        <taxon>Pseudomonadota</taxon>
        <taxon>Betaproteobacteria</taxon>
        <taxon>Burkholderiales</taxon>
        <taxon>Oxalobacteraceae</taxon>
        <taxon>Telluria group</taxon>
        <taxon>Telluria</taxon>
    </lineage>
</organism>
<name>A0ABX0PI14_9BURK</name>
<dbReference type="InterPro" id="IPR052512">
    <property type="entry name" value="4CMD/NDH-1_regulator"/>
</dbReference>
<feature type="domain" description="Carboxymuconolactone decarboxylase-like" evidence="1">
    <location>
        <begin position="16"/>
        <end position="98"/>
    </location>
</feature>
<protein>
    <submittedName>
        <fullName evidence="2">Carboxymuconolactone decarboxylase family protein</fullName>
    </submittedName>
</protein>
<keyword evidence="3" id="KW-1185">Reference proteome</keyword>
<dbReference type="InterPro" id="IPR029032">
    <property type="entry name" value="AhpD-like"/>
</dbReference>
<evidence type="ECO:0000259" key="1">
    <source>
        <dbReference type="Pfam" id="PF02627"/>
    </source>
</evidence>
<gene>
    <name evidence="2" type="ORF">HAV22_26090</name>
</gene>
<dbReference type="Proteomes" id="UP000716322">
    <property type="component" value="Unassembled WGS sequence"/>
</dbReference>
<dbReference type="RefSeq" id="WP_166863348.1">
    <property type="nucleotide sequence ID" value="NZ_JAAQOM010000019.1"/>
</dbReference>